<evidence type="ECO:0000256" key="2">
    <source>
        <dbReference type="ARBA" id="ARBA00021572"/>
    </source>
</evidence>
<keyword evidence="3" id="KW-0046">Antibiotic resistance</keyword>
<dbReference type="SUPFAM" id="SSF54593">
    <property type="entry name" value="Glyoxalase/Bleomycin resistance protein/Dihydroxybiphenyl dioxygenase"/>
    <property type="match status" value="1"/>
</dbReference>
<feature type="domain" description="VOC" evidence="4">
    <location>
        <begin position="91"/>
        <end position="210"/>
    </location>
</feature>
<dbReference type="GO" id="GO:0046677">
    <property type="term" value="P:response to antibiotic"/>
    <property type="evidence" value="ECO:0007669"/>
    <property type="project" value="UniProtKB-KW"/>
</dbReference>
<evidence type="ECO:0000256" key="1">
    <source>
        <dbReference type="ARBA" id="ARBA00011051"/>
    </source>
</evidence>
<comment type="caution">
    <text evidence="5">The sequence shown here is derived from an EMBL/GenBank/DDBJ whole genome shotgun (WGS) entry which is preliminary data.</text>
</comment>
<organism evidence="5 6">
    <name type="scientific">Mesorhizobium mediterraneum</name>
    <dbReference type="NCBI Taxonomy" id="43617"/>
    <lineage>
        <taxon>Bacteria</taxon>
        <taxon>Pseudomonadati</taxon>
        <taxon>Pseudomonadota</taxon>
        <taxon>Alphaproteobacteria</taxon>
        <taxon>Hyphomicrobiales</taxon>
        <taxon>Phyllobacteriaceae</taxon>
        <taxon>Mesorhizobium</taxon>
    </lineage>
</organism>
<keyword evidence="6" id="KW-1185">Reference proteome</keyword>
<dbReference type="EMBL" id="NPKI01000017">
    <property type="protein sequence ID" value="PAQ01539.1"/>
    <property type="molecule type" value="Genomic_DNA"/>
</dbReference>
<dbReference type="InterPro" id="IPR029068">
    <property type="entry name" value="Glyas_Bleomycin-R_OHBP_Dase"/>
</dbReference>
<dbReference type="PROSITE" id="PS51819">
    <property type="entry name" value="VOC"/>
    <property type="match status" value="1"/>
</dbReference>
<evidence type="ECO:0000313" key="6">
    <source>
        <dbReference type="Proteomes" id="UP000216215"/>
    </source>
</evidence>
<comment type="similarity">
    <text evidence="1">Belongs to the bleomycin resistance protein family.</text>
</comment>
<proteinExistence type="inferred from homology"/>
<dbReference type="InterPro" id="IPR037523">
    <property type="entry name" value="VOC_core"/>
</dbReference>
<dbReference type="CDD" id="cd08349">
    <property type="entry name" value="BLMA_like"/>
    <property type="match status" value="1"/>
</dbReference>
<dbReference type="AlphaFoldDB" id="A0AB36RAP7"/>
<reference evidence="6" key="1">
    <citation type="submission" date="2017-08" db="EMBL/GenBank/DDBJ databases">
        <title>Mesorhizobium wenxinae sp. nov., a novel rhizobial species isolated from root nodules of chickpea (Cicer arietinum L.).</title>
        <authorList>
            <person name="Zhang J."/>
        </authorList>
    </citation>
    <scope>NUCLEOTIDE SEQUENCE [LARGE SCALE GENOMIC DNA]</scope>
    <source>
        <strain evidence="6">USDA 3392</strain>
    </source>
</reference>
<protein>
    <recommendedName>
        <fullName evidence="2">Bleomycin resistance protein</fullName>
    </recommendedName>
</protein>
<gene>
    <name evidence="5" type="ORF">CIT25_15995</name>
</gene>
<dbReference type="Gene3D" id="3.10.180.10">
    <property type="entry name" value="2,3-Dihydroxybiphenyl 1,2-Dioxygenase, domain 1"/>
    <property type="match status" value="1"/>
</dbReference>
<evidence type="ECO:0000259" key="4">
    <source>
        <dbReference type="PROSITE" id="PS51819"/>
    </source>
</evidence>
<dbReference type="InterPro" id="IPR004360">
    <property type="entry name" value="Glyas_Fos-R_dOase_dom"/>
</dbReference>
<dbReference type="Proteomes" id="UP000216215">
    <property type="component" value="Unassembled WGS sequence"/>
</dbReference>
<name>A0AB36RAP7_9HYPH</name>
<evidence type="ECO:0000256" key="3">
    <source>
        <dbReference type="ARBA" id="ARBA00023251"/>
    </source>
</evidence>
<sequence length="214" mass="24199">MSNFENFRKQAKLHLRWHRERYYPVAAAIGSILPRFRHLTDRQILDHSFKLADAQELVAKKAGFESWQALKKGLQTMTDSTTSDAEKPFLALAEPQLFVCDIAAARAFYEQKLGFTTRFTYGEPPFYAQVFRDGARLNLRHVDKPLFDNGLRAREDLLSATIAVDAIKPLFLEYQAAGASFHQTLRTEPWGARTFIVADPDGNLIAFATSVESG</sequence>
<dbReference type="InterPro" id="IPR000335">
    <property type="entry name" value="Bleomycin-R"/>
</dbReference>
<dbReference type="RefSeq" id="WP_095485483.1">
    <property type="nucleotide sequence ID" value="NZ_CP088151.1"/>
</dbReference>
<dbReference type="Pfam" id="PF00903">
    <property type="entry name" value="Glyoxalase"/>
    <property type="match status" value="1"/>
</dbReference>
<accession>A0AB36RAP7</accession>
<evidence type="ECO:0000313" key="5">
    <source>
        <dbReference type="EMBL" id="PAQ01539.1"/>
    </source>
</evidence>